<dbReference type="Gene3D" id="3.90.550.10">
    <property type="entry name" value="Spore Coat Polysaccharide Biosynthesis Protein SpsA, Chain A"/>
    <property type="match status" value="1"/>
</dbReference>
<dbReference type="PANTHER" id="PTHR43179">
    <property type="entry name" value="RHAMNOSYLTRANSFERASE WBBL"/>
    <property type="match status" value="1"/>
</dbReference>
<organism evidence="4 5">
    <name type="scientific">Neorhizobium huautlense</name>
    <dbReference type="NCBI Taxonomy" id="67774"/>
    <lineage>
        <taxon>Bacteria</taxon>
        <taxon>Pseudomonadati</taxon>
        <taxon>Pseudomonadota</taxon>
        <taxon>Alphaproteobacteria</taxon>
        <taxon>Hyphomicrobiales</taxon>
        <taxon>Rhizobiaceae</taxon>
        <taxon>Rhizobium/Agrobacterium group</taxon>
        <taxon>Neorhizobium</taxon>
    </lineage>
</organism>
<comment type="similarity">
    <text evidence="1">Belongs to the glycosyltransferase 2 family.</text>
</comment>
<keyword evidence="5" id="KW-1185">Reference proteome</keyword>
<evidence type="ECO:0000313" key="5">
    <source>
        <dbReference type="Proteomes" id="UP001241472"/>
    </source>
</evidence>
<dbReference type="EMBL" id="JAUSRF010000003">
    <property type="protein sequence ID" value="MDP9836493.1"/>
    <property type="molecule type" value="Genomic_DNA"/>
</dbReference>
<proteinExistence type="inferred from homology"/>
<name>A0ABT9PQS0_9HYPH</name>
<gene>
    <name evidence="4" type="ORF">J2T09_001237</name>
</gene>
<comment type="caution">
    <text evidence="4">The sequence shown here is derived from an EMBL/GenBank/DDBJ whole genome shotgun (WGS) entry which is preliminary data.</text>
</comment>
<dbReference type="EC" id="2.4.1.-" evidence="4"/>
<evidence type="ECO:0000313" key="4">
    <source>
        <dbReference type="EMBL" id="MDP9836493.1"/>
    </source>
</evidence>
<reference evidence="4 5" key="1">
    <citation type="submission" date="2023-07" db="EMBL/GenBank/DDBJ databases">
        <title>Sorghum-associated microbial communities from plants grown in Nebraska, USA.</title>
        <authorList>
            <person name="Schachtman D."/>
        </authorList>
    </citation>
    <scope>NUCLEOTIDE SEQUENCE [LARGE SCALE GENOMIC DNA]</scope>
    <source>
        <strain evidence="4 5">DS1307</strain>
    </source>
</reference>
<dbReference type="InterPro" id="IPR006446">
    <property type="entry name" value="RhaTrfase"/>
</dbReference>
<evidence type="ECO:0000256" key="1">
    <source>
        <dbReference type="ARBA" id="ARBA00006739"/>
    </source>
</evidence>
<dbReference type="InterPro" id="IPR029044">
    <property type="entry name" value="Nucleotide-diphossugar_trans"/>
</dbReference>
<sequence>MSPELRVATENLGDNHGIAHAQNVGIQHMLTGGATHVLLLDQDSIPAPDMVQHLLLALERLQASGKRVAAVGPSYTDERQGEVAPFVYRKGLSIARRPMSSENDMAEADFLIASGCLIPAEAFARVGLMEEAMFIDYVDIEWGLRAQMLGMNSFGVYTAKMQHSLGDEWFSFRGRRIPVHSALRHYYHFRNALWLCRRPWISTAWRVILLYRLLKQFAFFSIVAEDRRQQARMMTLGIWHGLRNRMGKLQAQSAMASRNMSP</sequence>
<dbReference type="GO" id="GO:0016757">
    <property type="term" value="F:glycosyltransferase activity"/>
    <property type="evidence" value="ECO:0007669"/>
    <property type="project" value="UniProtKB-KW"/>
</dbReference>
<protein>
    <submittedName>
        <fullName evidence="4">Rhamnosyltransferase</fullName>
        <ecNumber evidence="4">2.4.1.-</ecNumber>
    </submittedName>
</protein>
<keyword evidence="2 4" id="KW-0328">Glycosyltransferase</keyword>
<dbReference type="NCBIfam" id="TIGR01556">
    <property type="entry name" value="rhamnosyltran"/>
    <property type="match status" value="1"/>
</dbReference>
<accession>A0ABT9PQS0</accession>
<evidence type="ECO:0000256" key="3">
    <source>
        <dbReference type="ARBA" id="ARBA00022679"/>
    </source>
</evidence>
<dbReference type="PANTHER" id="PTHR43179:SF12">
    <property type="entry name" value="GALACTOFURANOSYLTRANSFERASE GLFT2"/>
    <property type="match status" value="1"/>
</dbReference>
<evidence type="ECO:0000256" key="2">
    <source>
        <dbReference type="ARBA" id="ARBA00022676"/>
    </source>
</evidence>
<dbReference type="CDD" id="cd02526">
    <property type="entry name" value="GT2_RfbF_like"/>
    <property type="match status" value="1"/>
</dbReference>
<keyword evidence="3 4" id="KW-0808">Transferase</keyword>
<dbReference type="SUPFAM" id="SSF53448">
    <property type="entry name" value="Nucleotide-diphospho-sugar transferases"/>
    <property type="match status" value="1"/>
</dbReference>
<dbReference type="Proteomes" id="UP001241472">
    <property type="component" value="Unassembled WGS sequence"/>
</dbReference>